<dbReference type="InterPro" id="IPR003599">
    <property type="entry name" value="Ig_sub"/>
</dbReference>
<keyword evidence="14" id="KW-0829">Tyrosine-protein kinase</keyword>
<evidence type="ECO:0000256" key="20">
    <source>
        <dbReference type="PIRSR" id="PIRSR000615-1"/>
    </source>
</evidence>
<keyword evidence="15" id="KW-1015">Disulfide bond</keyword>
<keyword evidence="22" id="KW-0479">Metal-binding</keyword>
<feature type="domain" description="Protein kinase" evidence="26">
    <location>
        <begin position="681"/>
        <end position="1056"/>
    </location>
</feature>
<dbReference type="PIRSF" id="PIRSF000615">
    <property type="entry name" value="TyrPK_CSF1-R"/>
    <property type="match status" value="1"/>
</dbReference>
<dbReference type="InterPro" id="IPR011009">
    <property type="entry name" value="Kinase-like_dom_sf"/>
</dbReference>
<dbReference type="InterPro" id="IPR003598">
    <property type="entry name" value="Ig_sub2"/>
</dbReference>
<dbReference type="InterPro" id="IPR050122">
    <property type="entry name" value="RTK"/>
</dbReference>
<accession>A0A0N7Z8S1</accession>
<evidence type="ECO:0000256" key="21">
    <source>
        <dbReference type="PIRSR" id="PIRSR000615-2"/>
    </source>
</evidence>
<keyword evidence="10" id="KW-0418">Kinase</keyword>
<dbReference type="FunFam" id="3.30.200.20:FF:000384">
    <property type="entry name" value="Receptor protein-tyrosine kinase"/>
    <property type="match status" value="1"/>
</dbReference>
<feature type="binding site" evidence="21">
    <location>
        <position position="715"/>
    </location>
    <ligand>
        <name>ATP</name>
        <dbReference type="ChEBI" id="CHEBI:30616"/>
    </ligand>
</feature>
<dbReference type="EC" id="2.7.10.1" evidence="2"/>
<dbReference type="FunFam" id="1.10.510.10:FF:000373">
    <property type="entry name" value="Receptor protein-tyrosine kinase"/>
    <property type="match status" value="1"/>
</dbReference>
<dbReference type="Gene3D" id="2.60.40.10">
    <property type="entry name" value="Immunoglobulins"/>
    <property type="match status" value="5"/>
</dbReference>
<dbReference type="AlphaFoldDB" id="A0A0N7Z8S1"/>
<feature type="binding site" evidence="22">
    <location>
        <position position="922"/>
    </location>
    <ligand>
        <name>Mg(2+)</name>
        <dbReference type="ChEBI" id="CHEBI:18420"/>
    </ligand>
</feature>
<feature type="non-terminal residue" evidence="28">
    <location>
        <position position="1"/>
    </location>
</feature>
<keyword evidence="7" id="KW-0732">Signal</keyword>
<dbReference type="GO" id="GO:0046872">
    <property type="term" value="F:metal ion binding"/>
    <property type="evidence" value="ECO:0007669"/>
    <property type="project" value="UniProtKB-KW"/>
</dbReference>
<evidence type="ECO:0000256" key="12">
    <source>
        <dbReference type="ARBA" id="ARBA00022989"/>
    </source>
</evidence>
<keyword evidence="17" id="KW-0325">Glycoprotein</keyword>
<feature type="active site" description="Proton acceptor" evidence="20">
    <location>
        <position position="904"/>
    </location>
</feature>
<dbReference type="GO" id="GO:0005886">
    <property type="term" value="C:plasma membrane"/>
    <property type="evidence" value="ECO:0007669"/>
    <property type="project" value="UniProtKB-SubCell"/>
</dbReference>
<comment type="subcellular location">
    <subcellularLocation>
        <location evidence="1">Cell membrane</location>
        <topology evidence="1">Single-pass type I membrane protein</topology>
    </subcellularLocation>
</comment>
<dbReference type="InterPro" id="IPR008266">
    <property type="entry name" value="Tyr_kinase_AS"/>
</dbReference>
<keyword evidence="13 25" id="KW-0472">Membrane</keyword>
<dbReference type="GO" id="GO:0005524">
    <property type="term" value="F:ATP binding"/>
    <property type="evidence" value="ECO:0007669"/>
    <property type="project" value="UniProtKB-UniRule"/>
</dbReference>
<dbReference type="PROSITE" id="PS00109">
    <property type="entry name" value="PROTEIN_KINASE_TYR"/>
    <property type="match status" value="1"/>
</dbReference>
<dbReference type="Pfam" id="PF07679">
    <property type="entry name" value="I-set"/>
    <property type="match status" value="2"/>
</dbReference>
<dbReference type="InterPro" id="IPR007110">
    <property type="entry name" value="Ig-like_dom"/>
</dbReference>
<dbReference type="PROSITE" id="PS00107">
    <property type="entry name" value="PROTEIN_KINASE_ATP"/>
    <property type="match status" value="1"/>
</dbReference>
<dbReference type="InterPro" id="IPR001245">
    <property type="entry name" value="Ser-Thr/Tyr_kinase_cat_dom"/>
</dbReference>
<feature type="domain" description="Ig-like" evidence="27">
    <location>
        <begin position="503"/>
        <end position="595"/>
    </location>
</feature>
<dbReference type="EMBL" id="GDKW01002563">
    <property type="protein sequence ID" value="JAI54032.1"/>
    <property type="molecule type" value="mRNA"/>
</dbReference>
<dbReference type="Gene3D" id="1.10.510.10">
    <property type="entry name" value="Transferase(Phosphotransferase) domain 1"/>
    <property type="match status" value="1"/>
</dbReference>
<feature type="transmembrane region" description="Helical" evidence="25">
    <location>
        <begin position="603"/>
        <end position="626"/>
    </location>
</feature>
<evidence type="ECO:0000256" key="16">
    <source>
        <dbReference type="ARBA" id="ARBA00023170"/>
    </source>
</evidence>
<feature type="binding site" evidence="22">
    <location>
        <position position="646"/>
    </location>
    <ligand>
        <name>Mg(2+)</name>
        <dbReference type="ChEBI" id="CHEBI:18420"/>
    </ligand>
</feature>
<dbReference type="PROSITE" id="PS50835">
    <property type="entry name" value="IG_LIKE"/>
    <property type="match status" value="2"/>
</dbReference>
<keyword evidence="12 25" id="KW-1133">Transmembrane helix</keyword>
<dbReference type="SUPFAM" id="SSF48726">
    <property type="entry name" value="Immunoglobulin"/>
    <property type="match status" value="5"/>
</dbReference>
<keyword evidence="11 21" id="KW-0067">ATP-binding</keyword>
<dbReference type="GO" id="GO:0043235">
    <property type="term" value="C:receptor complex"/>
    <property type="evidence" value="ECO:0007669"/>
    <property type="project" value="TreeGrafter"/>
</dbReference>
<dbReference type="Gene3D" id="3.30.200.20">
    <property type="entry name" value="Phosphorylase Kinase, domain 1"/>
    <property type="match status" value="1"/>
</dbReference>
<dbReference type="InterPro" id="IPR013783">
    <property type="entry name" value="Ig-like_fold"/>
</dbReference>
<dbReference type="InterPro" id="IPR017441">
    <property type="entry name" value="Protein_kinase_ATP_BS"/>
</dbReference>
<feature type="site" description="Important for interaction with phosphotyrosine-binding proteins" evidence="23">
    <location>
        <position position="1048"/>
    </location>
</feature>
<keyword evidence="9 21" id="KW-0547">Nucleotide-binding</keyword>
<feature type="domain" description="Ig-like" evidence="27">
    <location>
        <begin position="190"/>
        <end position="296"/>
    </location>
</feature>
<evidence type="ECO:0000256" key="13">
    <source>
        <dbReference type="ARBA" id="ARBA00023136"/>
    </source>
</evidence>
<evidence type="ECO:0000256" key="5">
    <source>
        <dbReference type="ARBA" id="ARBA00022679"/>
    </source>
</evidence>
<dbReference type="PROSITE" id="PS00240">
    <property type="entry name" value="RECEPTOR_TYR_KIN_III"/>
    <property type="match status" value="1"/>
</dbReference>
<evidence type="ECO:0000256" key="3">
    <source>
        <dbReference type="ARBA" id="ARBA00022475"/>
    </source>
</evidence>
<keyword evidence="16 28" id="KW-0675">Receptor</keyword>
<dbReference type="GO" id="GO:0004714">
    <property type="term" value="F:transmembrane receptor protein tyrosine kinase activity"/>
    <property type="evidence" value="ECO:0007669"/>
    <property type="project" value="UniProtKB-EC"/>
</dbReference>
<dbReference type="SMART" id="SM00409">
    <property type="entry name" value="IG"/>
    <property type="match status" value="5"/>
</dbReference>
<evidence type="ECO:0000256" key="10">
    <source>
        <dbReference type="ARBA" id="ARBA00022777"/>
    </source>
</evidence>
<dbReference type="PANTHER" id="PTHR24416:SF600">
    <property type="entry name" value="PDGF- AND VEGF-RECEPTOR RELATED, ISOFORM J"/>
    <property type="match status" value="1"/>
</dbReference>
<reference evidence="28" key="1">
    <citation type="journal article" date="2016" name="PLoS Negl. Trop. Dis.">
        <title>A Deep Insight into the Sialome of Rhodnius neglectus, a Vector of Chagas Disease.</title>
        <authorList>
            <person name="Santiago P.B."/>
            <person name="Assumpcao T.C."/>
            <person name="Araujo C.N."/>
            <person name="Bastos I.M."/>
            <person name="Neves D."/>
            <person name="Silva I.G."/>
            <person name="Charneau S."/>
            <person name="Queiroz R.M."/>
            <person name="Raiol T."/>
            <person name="Oliveira J.V."/>
            <person name="Sousa M.V."/>
            <person name="Calvo E."/>
            <person name="Ribeiro J.M."/>
            <person name="Santana J.M."/>
        </authorList>
    </citation>
    <scope>NUCLEOTIDE SEQUENCE</scope>
    <source>
        <tissue evidence="28">Salivary glands</tissue>
    </source>
</reference>
<evidence type="ECO:0000256" key="7">
    <source>
        <dbReference type="ARBA" id="ARBA00022729"/>
    </source>
</evidence>
<evidence type="ECO:0000256" key="2">
    <source>
        <dbReference type="ARBA" id="ARBA00011902"/>
    </source>
</evidence>
<evidence type="ECO:0000256" key="15">
    <source>
        <dbReference type="ARBA" id="ARBA00023157"/>
    </source>
</evidence>
<proteinExistence type="evidence at transcript level"/>
<evidence type="ECO:0000256" key="6">
    <source>
        <dbReference type="ARBA" id="ARBA00022692"/>
    </source>
</evidence>
<feature type="binding site" evidence="21">
    <location>
        <begin position="688"/>
        <end position="695"/>
    </location>
    <ligand>
        <name>ATP</name>
        <dbReference type="ChEBI" id="CHEBI:30616"/>
    </ligand>
</feature>
<dbReference type="PANTHER" id="PTHR24416">
    <property type="entry name" value="TYROSINE-PROTEIN KINASE RECEPTOR"/>
    <property type="match status" value="1"/>
</dbReference>
<keyword evidence="22" id="KW-0460">Magnesium</keyword>
<evidence type="ECO:0000259" key="26">
    <source>
        <dbReference type="PROSITE" id="PS50011"/>
    </source>
</evidence>
<keyword evidence="18" id="KW-0393">Immunoglobulin domain</keyword>
<evidence type="ECO:0000256" key="24">
    <source>
        <dbReference type="PROSITE-ProRule" id="PRU10141"/>
    </source>
</evidence>
<feature type="binding site" evidence="21">
    <location>
        <position position="908"/>
    </location>
    <ligand>
        <name>ATP</name>
        <dbReference type="ChEBI" id="CHEBI:30616"/>
    </ligand>
</feature>
<evidence type="ECO:0000313" key="28">
    <source>
        <dbReference type="EMBL" id="JAI54032.1"/>
    </source>
</evidence>
<protein>
    <recommendedName>
        <fullName evidence="2">receptor protein-tyrosine kinase</fullName>
        <ecNumber evidence="2">2.7.10.1</ecNumber>
    </recommendedName>
</protein>
<keyword evidence="5" id="KW-0808">Transferase</keyword>
<dbReference type="SMART" id="SM00408">
    <property type="entry name" value="IGc2"/>
    <property type="match status" value="4"/>
</dbReference>
<organism evidence="28">
    <name type="scientific">Rhodnius neglectus</name>
    <dbReference type="NCBI Taxonomy" id="72488"/>
    <lineage>
        <taxon>Eukaryota</taxon>
        <taxon>Metazoa</taxon>
        <taxon>Ecdysozoa</taxon>
        <taxon>Arthropoda</taxon>
        <taxon>Hexapoda</taxon>
        <taxon>Insecta</taxon>
        <taxon>Pterygota</taxon>
        <taxon>Neoptera</taxon>
        <taxon>Paraneoptera</taxon>
        <taxon>Hemiptera</taxon>
        <taxon>Heteroptera</taxon>
        <taxon>Panheteroptera</taxon>
        <taxon>Cimicomorpha</taxon>
        <taxon>Reduviidae</taxon>
        <taxon>Triatominae</taxon>
        <taxon>Rhodnius</taxon>
    </lineage>
</organism>
<evidence type="ECO:0000259" key="27">
    <source>
        <dbReference type="PROSITE" id="PS50835"/>
    </source>
</evidence>
<evidence type="ECO:0000256" key="22">
    <source>
        <dbReference type="PIRSR" id="PIRSR000615-3"/>
    </source>
</evidence>
<evidence type="ECO:0000256" key="1">
    <source>
        <dbReference type="ARBA" id="ARBA00004251"/>
    </source>
</evidence>
<evidence type="ECO:0000256" key="4">
    <source>
        <dbReference type="ARBA" id="ARBA00022553"/>
    </source>
</evidence>
<keyword evidence="4" id="KW-0597">Phosphoprotein</keyword>
<dbReference type="SUPFAM" id="SSF56112">
    <property type="entry name" value="Protein kinase-like (PK-like)"/>
    <property type="match status" value="1"/>
</dbReference>
<keyword evidence="8" id="KW-0677">Repeat</keyword>
<dbReference type="InterPro" id="IPR036179">
    <property type="entry name" value="Ig-like_dom_sf"/>
</dbReference>
<evidence type="ECO:0000256" key="25">
    <source>
        <dbReference type="SAM" id="Phobius"/>
    </source>
</evidence>
<evidence type="ECO:0000256" key="11">
    <source>
        <dbReference type="ARBA" id="ARBA00022840"/>
    </source>
</evidence>
<dbReference type="InterPro" id="IPR013098">
    <property type="entry name" value="Ig_I-set"/>
</dbReference>
<evidence type="ECO:0000256" key="23">
    <source>
        <dbReference type="PIRSR" id="PIRSR000615-4"/>
    </source>
</evidence>
<feature type="binding site" evidence="24">
    <location>
        <position position="719"/>
    </location>
    <ligand>
        <name>ATP</name>
        <dbReference type="ChEBI" id="CHEBI:30616"/>
    </ligand>
</feature>
<keyword evidence="3" id="KW-1003">Cell membrane</keyword>
<feature type="binding site" evidence="22">
    <location>
        <position position="909"/>
    </location>
    <ligand>
        <name>Mg(2+)</name>
        <dbReference type="ChEBI" id="CHEBI:18420"/>
    </ligand>
</feature>
<dbReference type="FunFam" id="2.60.40.10:FF:000016">
    <property type="entry name" value="Fibroblast growth factor receptor"/>
    <property type="match status" value="1"/>
</dbReference>
<evidence type="ECO:0000256" key="14">
    <source>
        <dbReference type="ARBA" id="ARBA00023137"/>
    </source>
</evidence>
<evidence type="ECO:0000256" key="19">
    <source>
        <dbReference type="ARBA" id="ARBA00051243"/>
    </source>
</evidence>
<evidence type="ECO:0000256" key="18">
    <source>
        <dbReference type="ARBA" id="ARBA00023319"/>
    </source>
</evidence>
<keyword evidence="6 25" id="KW-0812">Transmembrane</keyword>
<dbReference type="InterPro" id="IPR000719">
    <property type="entry name" value="Prot_kinase_dom"/>
</dbReference>
<dbReference type="Pfam" id="PF07714">
    <property type="entry name" value="PK_Tyr_Ser-Thr"/>
    <property type="match status" value="1"/>
</dbReference>
<name>A0A0N7Z8S1_9HEMI</name>
<dbReference type="GO" id="GO:0007169">
    <property type="term" value="P:cell surface receptor protein tyrosine kinase signaling pathway"/>
    <property type="evidence" value="ECO:0007669"/>
    <property type="project" value="InterPro"/>
</dbReference>
<dbReference type="InterPro" id="IPR001824">
    <property type="entry name" value="Tyr_kinase_rcpt_3_CS"/>
</dbReference>
<evidence type="ECO:0000256" key="9">
    <source>
        <dbReference type="ARBA" id="ARBA00022741"/>
    </source>
</evidence>
<comment type="catalytic activity">
    <reaction evidence="19">
        <text>L-tyrosyl-[protein] + ATP = O-phospho-L-tyrosyl-[protein] + ADP + H(+)</text>
        <dbReference type="Rhea" id="RHEA:10596"/>
        <dbReference type="Rhea" id="RHEA-COMP:10136"/>
        <dbReference type="Rhea" id="RHEA-COMP:20101"/>
        <dbReference type="ChEBI" id="CHEBI:15378"/>
        <dbReference type="ChEBI" id="CHEBI:30616"/>
        <dbReference type="ChEBI" id="CHEBI:46858"/>
        <dbReference type="ChEBI" id="CHEBI:61978"/>
        <dbReference type="ChEBI" id="CHEBI:456216"/>
        <dbReference type="EC" id="2.7.10.1"/>
    </reaction>
</comment>
<sequence length="1144" mass="128849">IPTESEIVAASGSDILLECFGENPLSWTVPTNDEDAQAGKNVTSYKMNEGHHKSALKIYGLTFVDVGYYTCISDNDETKDAKIYVYVTDVNNLLVYNGSHLYLMELQREAFYIPCRPSFSNVKVTLWNEFDEQLEEFPFDPHYGFLVNNPKLTNSGIYTCRASFPGYTNASQNISITVHISPKTDDIKKPKITVRGEKGSGTHVVIGQNIVLECSVTVSQGVQIHFAWTTPLDNNGESTSIEVKHTAYDTKVNGLTVKIIKSVLALKRVTKDFEGLYKCTVIDNSNNTNQDEYELKVHSEDTSYLSLRVEGKDVVVVRGEGSKAEWTVQINAHPTPEVTWFDPSCKKLPSNSKKFNIIHDYNSSRVVVQNARIRDSGYYEVHAENTAGMEKLKVYLAVEDIPQVAVNVDAFYLKSEEHTVKCTVLAEPQASVILSFTPCEQRICNESNRTYISVYHQNSSTIAKEYYGKIKAIQSGHITCSASNRYGSASNYSSFKVIDPRAPVFNETVMKENKRYMSVPVGDLVKWKCRAGGLPAPSIRWFKDEKELELNDSRIHISENNETLVIPMRSKFDDGTYKCIVSNTAGTITEKFTLKMSTELASWHWILLVFAIVLTVGCVGVFCFLFRKVRYEKQLRETITAAGLYYFQEGQIGSLNPDLSIGEQADLLPYDKKWEVPREKIKLGIQLGSGAFGVVMKAEVQGLRAAESSTTVAVKMAKKNSDFALVKSLVSELKIMSHLGQHLNVVNLLGACTSGIYTGEVLVLVEYCRHGNLHNYLLKHRDTFINQVNPSSGNLDPSERYSDSLSSNTYVVSNSEIYEAASDYDGLQSANTEVTTWYGPASVTGNNQTQPPQSPVGEDGYLISKPFNKDNSNKRVTTKDLICWSYQVARGMEYLASRKVLHGDLATRNILLADENVVKICDFGFAKSMYHDDNYTKKGNDPLPLKWLSIEALRDRVFSTQSDIWAYGIVLWEIFSLAKTPYPGKQFDQQLFDCLLEGYRMDKPDYATEDIYNLMLECWKEQPMLRPSFTECADRLGNMLEESVVQHYMELNDPYMKFNAMTPETEDYLNKINSPIYTNFCANTPSNDSDGQGTYLNMSKRQEQEMEMKPMIKQGVKSFLNPGYEGLNKVVVDCRINNMSCKQS</sequence>
<dbReference type="PROSITE" id="PS50011">
    <property type="entry name" value="PROTEIN_KINASE_DOM"/>
    <property type="match status" value="1"/>
</dbReference>
<evidence type="ECO:0000256" key="8">
    <source>
        <dbReference type="ARBA" id="ARBA00022737"/>
    </source>
</evidence>
<evidence type="ECO:0000256" key="17">
    <source>
        <dbReference type="ARBA" id="ARBA00023180"/>
    </source>
</evidence>